<evidence type="ECO:0000313" key="3">
    <source>
        <dbReference type="Proteomes" id="UP000265520"/>
    </source>
</evidence>
<feature type="compositionally biased region" description="Acidic residues" evidence="1">
    <location>
        <begin position="1"/>
        <end position="15"/>
    </location>
</feature>
<evidence type="ECO:0000313" key="2">
    <source>
        <dbReference type="EMBL" id="MCI28024.1"/>
    </source>
</evidence>
<feature type="non-terminal residue" evidence="2">
    <location>
        <position position="1"/>
    </location>
</feature>
<dbReference type="Proteomes" id="UP000265520">
    <property type="component" value="Unassembled WGS sequence"/>
</dbReference>
<name>A0A392QW18_9FABA</name>
<keyword evidence="3" id="KW-1185">Reference proteome</keyword>
<feature type="compositionally biased region" description="Acidic residues" evidence="1">
    <location>
        <begin position="27"/>
        <end position="36"/>
    </location>
</feature>
<dbReference type="EMBL" id="LXQA010163072">
    <property type="protein sequence ID" value="MCI28024.1"/>
    <property type="molecule type" value="Genomic_DNA"/>
</dbReference>
<feature type="region of interest" description="Disordered" evidence="1">
    <location>
        <begin position="1"/>
        <end position="36"/>
    </location>
</feature>
<evidence type="ECO:0000256" key="1">
    <source>
        <dbReference type="SAM" id="MobiDB-lite"/>
    </source>
</evidence>
<accession>A0A392QW18</accession>
<dbReference type="AlphaFoldDB" id="A0A392QW18"/>
<sequence length="36" mass="4200">YRDEDGEPLMDYDDAQSDREASPEPQQLDDIEEDNV</sequence>
<protein>
    <submittedName>
        <fullName evidence="2">Protein IWS1</fullName>
    </submittedName>
</protein>
<reference evidence="2 3" key="1">
    <citation type="journal article" date="2018" name="Front. Plant Sci.">
        <title>Red Clover (Trifolium pratense) and Zigzag Clover (T. medium) - A Picture of Genomic Similarities and Differences.</title>
        <authorList>
            <person name="Dluhosova J."/>
            <person name="Istvanek J."/>
            <person name="Nedelnik J."/>
            <person name="Repkova J."/>
        </authorList>
    </citation>
    <scope>NUCLEOTIDE SEQUENCE [LARGE SCALE GENOMIC DNA]</scope>
    <source>
        <strain evidence="3">cv. 10/8</strain>
        <tissue evidence="2">Leaf</tissue>
    </source>
</reference>
<proteinExistence type="predicted"/>
<comment type="caution">
    <text evidence="2">The sequence shown here is derived from an EMBL/GenBank/DDBJ whole genome shotgun (WGS) entry which is preliminary data.</text>
</comment>
<feature type="non-terminal residue" evidence="2">
    <location>
        <position position="36"/>
    </location>
</feature>
<organism evidence="2 3">
    <name type="scientific">Trifolium medium</name>
    <dbReference type="NCBI Taxonomy" id="97028"/>
    <lineage>
        <taxon>Eukaryota</taxon>
        <taxon>Viridiplantae</taxon>
        <taxon>Streptophyta</taxon>
        <taxon>Embryophyta</taxon>
        <taxon>Tracheophyta</taxon>
        <taxon>Spermatophyta</taxon>
        <taxon>Magnoliopsida</taxon>
        <taxon>eudicotyledons</taxon>
        <taxon>Gunneridae</taxon>
        <taxon>Pentapetalae</taxon>
        <taxon>rosids</taxon>
        <taxon>fabids</taxon>
        <taxon>Fabales</taxon>
        <taxon>Fabaceae</taxon>
        <taxon>Papilionoideae</taxon>
        <taxon>50 kb inversion clade</taxon>
        <taxon>NPAAA clade</taxon>
        <taxon>Hologalegina</taxon>
        <taxon>IRL clade</taxon>
        <taxon>Trifolieae</taxon>
        <taxon>Trifolium</taxon>
    </lineage>
</organism>